<dbReference type="PANTHER" id="PTHR12299">
    <property type="entry name" value="HYALURONIC ACID-BINDING PROTEIN 4"/>
    <property type="match status" value="1"/>
</dbReference>
<feature type="compositionally biased region" description="Acidic residues" evidence="1">
    <location>
        <begin position="689"/>
        <end position="702"/>
    </location>
</feature>
<feature type="compositionally biased region" description="Basic and acidic residues" evidence="1">
    <location>
        <begin position="595"/>
        <end position="630"/>
    </location>
</feature>
<feature type="compositionally biased region" description="Basic and acidic residues" evidence="1">
    <location>
        <begin position="640"/>
        <end position="657"/>
    </location>
</feature>
<dbReference type="GO" id="GO:0005737">
    <property type="term" value="C:cytoplasm"/>
    <property type="evidence" value="ECO:0007669"/>
    <property type="project" value="TreeGrafter"/>
</dbReference>
<feature type="compositionally biased region" description="Basic and acidic residues" evidence="1">
    <location>
        <begin position="490"/>
        <end position="517"/>
    </location>
</feature>
<feature type="region of interest" description="Disordered" evidence="1">
    <location>
        <begin position="1"/>
        <end position="21"/>
    </location>
</feature>
<reference evidence="3" key="2">
    <citation type="submission" date="2020-06" db="EMBL/GenBank/DDBJ databases">
        <authorList>
            <person name="Sheffer M."/>
        </authorList>
    </citation>
    <scope>NUCLEOTIDE SEQUENCE</scope>
</reference>
<proteinExistence type="predicted"/>
<dbReference type="PANTHER" id="PTHR12299:SF17">
    <property type="entry name" value="AT19571P-RELATED"/>
    <property type="match status" value="1"/>
</dbReference>
<keyword evidence="4" id="KW-1185">Reference proteome</keyword>
<dbReference type="GO" id="GO:0005634">
    <property type="term" value="C:nucleus"/>
    <property type="evidence" value="ECO:0007669"/>
    <property type="project" value="TreeGrafter"/>
</dbReference>
<feature type="compositionally biased region" description="Basic and acidic residues" evidence="1">
    <location>
        <begin position="540"/>
        <end position="565"/>
    </location>
</feature>
<comment type="caution">
    <text evidence="3">The sequence shown here is derived from an EMBL/GenBank/DDBJ whole genome shotgun (WGS) entry which is preliminary data.</text>
</comment>
<dbReference type="EMBL" id="JABXBU010002230">
    <property type="protein sequence ID" value="KAF8767267.1"/>
    <property type="molecule type" value="Genomic_DNA"/>
</dbReference>
<feature type="compositionally biased region" description="Basic and acidic residues" evidence="1">
    <location>
        <begin position="454"/>
        <end position="468"/>
    </location>
</feature>
<dbReference type="AlphaFoldDB" id="A0A8T0E794"/>
<feature type="compositionally biased region" description="Basic and acidic residues" evidence="1">
    <location>
        <begin position="666"/>
        <end position="676"/>
    </location>
</feature>
<evidence type="ECO:0000313" key="3">
    <source>
        <dbReference type="EMBL" id="KAF8767267.1"/>
    </source>
</evidence>
<evidence type="ECO:0000256" key="1">
    <source>
        <dbReference type="SAM" id="MobiDB-lite"/>
    </source>
</evidence>
<dbReference type="InterPro" id="IPR006861">
    <property type="entry name" value="HABP4_PAIRBP1-bd"/>
</dbReference>
<feature type="domain" description="Hyaluronan/mRNA-binding protein" evidence="2">
    <location>
        <begin position="542"/>
        <end position="670"/>
    </location>
</feature>
<feature type="compositionally biased region" description="Low complexity" evidence="1">
    <location>
        <begin position="443"/>
        <end position="453"/>
    </location>
</feature>
<dbReference type="Pfam" id="PF04774">
    <property type="entry name" value="HABP4_PAI-RBP1"/>
    <property type="match status" value="1"/>
</dbReference>
<name>A0A8T0E794_ARGBR</name>
<dbReference type="SMART" id="SM01233">
    <property type="entry name" value="HABP4_PAI-RBP1"/>
    <property type="match status" value="1"/>
</dbReference>
<feature type="compositionally biased region" description="Basic and acidic residues" evidence="1">
    <location>
        <begin position="744"/>
        <end position="765"/>
    </location>
</feature>
<reference evidence="3" key="1">
    <citation type="journal article" date="2020" name="bioRxiv">
        <title>Chromosome-level reference genome of the European wasp spider Argiope bruennichi: a resource for studies on range expansion and evolutionary adaptation.</title>
        <authorList>
            <person name="Sheffer M.M."/>
            <person name="Hoppe A."/>
            <person name="Krehenwinkel H."/>
            <person name="Uhl G."/>
            <person name="Kuss A.W."/>
            <person name="Jensen L."/>
            <person name="Jensen C."/>
            <person name="Gillespie R.G."/>
            <person name="Hoff K.J."/>
            <person name="Prost S."/>
        </authorList>
    </citation>
    <scope>NUCLEOTIDE SEQUENCE</scope>
</reference>
<evidence type="ECO:0000313" key="4">
    <source>
        <dbReference type="Proteomes" id="UP000807504"/>
    </source>
</evidence>
<gene>
    <name evidence="3" type="ORF">HNY73_020251</name>
</gene>
<accession>A0A8T0E794</accession>
<evidence type="ECO:0000259" key="2">
    <source>
        <dbReference type="SMART" id="SM01233"/>
    </source>
</evidence>
<sequence>MDVKKNRKKRQNHEKNCTNEENIYLSHDPETRSVTSDTDSYIVREKNVSCSSSSKIWKDEDLFLPITVKTGTKPKQNLQIEKQEEKWDCFYKKYLFWRNNRINTISKLQELLKKIHDDQLNFNKTNIMFKELNVNSRMLKKSNNSTIDFFASLGTFLTDAASGITSVAQAFNVDACNIEFKKIMEDDAEITKSLYRIRSQCLEQYRDIEEMVRCFHSVTFNDTLETVSKTLKIDDLWLDLKNGNEENPVSATINCLDRFISKNANSATVNKIYDSVEGYIDSNPAILDACKSAGKVAYGIYDTWGRDQKQREGIAAETSRIANEMIMQEEMKELCQLRSRVNNSEMIQAKLESKIEDAIDSLQSELNEISSLFNSTWLVWQSLEEAIEDERGEQSQGIGINNRYELFCDEDVDPLEILKKSEEEKQRRKTEKTQLKDKKPVKAAKVVPAASPKKPTESVHTKPVKDAVEVPNKMRGRQNERPPRSIGNYQDREIEKNARNKDDQFFNNDLKDAEYRRGRGGYRGRGGRERGRGFFNNAEGRNRRVFDRHSGSDKTGVRPVDKRDGAGPNNWGDLRSEVTQAHNDENTWEEEFESGGDRPDDDHTESGKFADDGVKGENEVQDNSESKDAEQNAEEQIQEAVKEMTLDEYKREIEAKKPVHKFNIRKPGEGEDEKQWKKGYVLKKKVPLEDEEQDDDDEEEEEFGRKGQQKVLLDFQFNFTDSRRGMRGRGRGGRGGPRGGANRDTPREDRLRENRGGRGGRESSKGKGQQAAPRVDDFNDFPSLNNA</sequence>
<feature type="compositionally biased region" description="Basic and acidic residues" evidence="1">
    <location>
        <begin position="419"/>
        <end position="440"/>
    </location>
</feature>
<feature type="compositionally biased region" description="Basic residues" evidence="1">
    <location>
        <begin position="1"/>
        <end position="12"/>
    </location>
</feature>
<organism evidence="3 4">
    <name type="scientific">Argiope bruennichi</name>
    <name type="common">Wasp spider</name>
    <name type="synonym">Aranea bruennichi</name>
    <dbReference type="NCBI Taxonomy" id="94029"/>
    <lineage>
        <taxon>Eukaryota</taxon>
        <taxon>Metazoa</taxon>
        <taxon>Ecdysozoa</taxon>
        <taxon>Arthropoda</taxon>
        <taxon>Chelicerata</taxon>
        <taxon>Arachnida</taxon>
        <taxon>Araneae</taxon>
        <taxon>Araneomorphae</taxon>
        <taxon>Entelegynae</taxon>
        <taxon>Araneoidea</taxon>
        <taxon>Araneidae</taxon>
        <taxon>Argiope</taxon>
    </lineage>
</organism>
<dbReference type="Proteomes" id="UP000807504">
    <property type="component" value="Unassembled WGS sequence"/>
</dbReference>
<feature type="region of interest" description="Disordered" evidence="1">
    <location>
        <begin position="419"/>
        <end position="787"/>
    </location>
</feature>
<protein>
    <submittedName>
        <fullName evidence="3">Plasminogen activator inhibitor 1 RNA-binding like protein</fullName>
    </submittedName>
</protein>
<dbReference type="GO" id="GO:0003723">
    <property type="term" value="F:RNA binding"/>
    <property type="evidence" value="ECO:0007669"/>
    <property type="project" value="InterPro"/>
</dbReference>
<dbReference type="InterPro" id="IPR039764">
    <property type="entry name" value="HABP4/SERBP1-like"/>
</dbReference>